<reference evidence="3 4" key="1">
    <citation type="submission" date="2024-01" db="EMBL/GenBank/DDBJ databases">
        <title>A draft genome for a cacao thread blight-causing isolate of Paramarasmius palmivorus.</title>
        <authorList>
            <person name="Baruah I.K."/>
            <person name="Bukari Y."/>
            <person name="Amoako-Attah I."/>
            <person name="Meinhardt L.W."/>
            <person name="Bailey B.A."/>
            <person name="Cohen S.P."/>
        </authorList>
    </citation>
    <scope>NUCLEOTIDE SEQUENCE [LARGE SCALE GENOMIC DNA]</scope>
    <source>
        <strain evidence="3 4">GH-12</strain>
    </source>
</reference>
<evidence type="ECO:0000256" key="1">
    <source>
        <dbReference type="SAM" id="MobiDB-lite"/>
    </source>
</evidence>
<keyword evidence="2" id="KW-0472">Membrane</keyword>
<evidence type="ECO:0000256" key="2">
    <source>
        <dbReference type="SAM" id="Phobius"/>
    </source>
</evidence>
<evidence type="ECO:0000313" key="3">
    <source>
        <dbReference type="EMBL" id="KAK7046061.1"/>
    </source>
</evidence>
<accession>A0AAW0D6J9</accession>
<keyword evidence="2" id="KW-0812">Transmembrane</keyword>
<evidence type="ECO:0000313" key="4">
    <source>
        <dbReference type="Proteomes" id="UP001383192"/>
    </source>
</evidence>
<organism evidence="3 4">
    <name type="scientific">Paramarasmius palmivorus</name>
    <dbReference type="NCBI Taxonomy" id="297713"/>
    <lineage>
        <taxon>Eukaryota</taxon>
        <taxon>Fungi</taxon>
        <taxon>Dikarya</taxon>
        <taxon>Basidiomycota</taxon>
        <taxon>Agaricomycotina</taxon>
        <taxon>Agaricomycetes</taxon>
        <taxon>Agaricomycetidae</taxon>
        <taxon>Agaricales</taxon>
        <taxon>Marasmiineae</taxon>
        <taxon>Marasmiaceae</taxon>
        <taxon>Paramarasmius</taxon>
    </lineage>
</organism>
<comment type="caution">
    <text evidence="3">The sequence shown here is derived from an EMBL/GenBank/DDBJ whole genome shotgun (WGS) entry which is preliminary data.</text>
</comment>
<keyword evidence="4" id="KW-1185">Reference proteome</keyword>
<keyword evidence="2" id="KW-1133">Transmembrane helix</keyword>
<feature type="compositionally biased region" description="Polar residues" evidence="1">
    <location>
        <begin position="258"/>
        <end position="278"/>
    </location>
</feature>
<sequence length="456" mass="50098">MVNDIPYTPTAQGTRRTKIDHLVNLQWHQMLVQSYKNAREYQEVCGTHGYNQDRDSDSGDPTAVSGQFNESQQVIESYLEYLNGLPRKSSVRNPTRKVPNVEEELKIPEAAVCATVNESDTPSTPRSTRRWRRYLSIDSATAVSPTKLWASARKRTLSLSEISLNRRPAAIFARFRRRDSNAKVPAVNLSSNGSGKHRPLTRVASAPKLNTPAPAQDTTPAPPPAPPAKKARRLTVDEGQFSTARARRAEFNAASKPATPNSTLSTGNASSVQASSNLPAAMPGSQPRGRRASAFPLQLAPDVEPEPYVLAVRAPESMLLPSSVQKTTVRFPNSVRRTPLPENMYPDSGYSTRRSLPLSSASSTAACDATSDLIDDQDQELMVERWWVVAVVLALLFLSVLFVIGICLAAVPVWAVCAPCGWVHGLLFKLSMYVRLGVTVSSEQDHNNTQKTRRIR</sequence>
<name>A0AAW0D6J9_9AGAR</name>
<dbReference type="Proteomes" id="UP001383192">
    <property type="component" value="Unassembled WGS sequence"/>
</dbReference>
<dbReference type="EMBL" id="JAYKXP010000022">
    <property type="protein sequence ID" value="KAK7046061.1"/>
    <property type="molecule type" value="Genomic_DNA"/>
</dbReference>
<protein>
    <submittedName>
        <fullName evidence="3">Uncharacterized protein</fullName>
    </submittedName>
</protein>
<feature type="region of interest" description="Disordered" evidence="1">
    <location>
        <begin position="206"/>
        <end position="235"/>
    </location>
</feature>
<feature type="transmembrane region" description="Helical" evidence="2">
    <location>
        <begin position="386"/>
        <end position="417"/>
    </location>
</feature>
<dbReference type="AlphaFoldDB" id="A0AAW0D6J9"/>
<proteinExistence type="predicted"/>
<feature type="region of interest" description="Disordered" evidence="1">
    <location>
        <begin position="250"/>
        <end position="291"/>
    </location>
</feature>
<gene>
    <name evidence="3" type="ORF">VNI00_007056</name>
</gene>